<evidence type="ECO:0000256" key="3">
    <source>
        <dbReference type="ARBA" id="ARBA00022801"/>
    </source>
</evidence>
<evidence type="ECO:0000256" key="4">
    <source>
        <dbReference type="ARBA" id="ARBA00022825"/>
    </source>
</evidence>
<evidence type="ECO:0000256" key="9">
    <source>
        <dbReference type="SAM" id="SignalP"/>
    </source>
</evidence>
<dbReference type="SUPFAM" id="SSF50939">
    <property type="entry name" value="Sialidases"/>
    <property type="match status" value="1"/>
</dbReference>
<reference evidence="11 12" key="1">
    <citation type="submission" date="2019-03" db="EMBL/GenBank/DDBJ databases">
        <title>Genomic Encyclopedia of Type Strains, Phase III (KMG-III): the genomes of soil and plant-associated and newly described type strains.</title>
        <authorList>
            <person name="Whitman W."/>
        </authorList>
    </citation>
    <scope>NUCLEOTIDE SEQUENCE [LARGE SCALE GENOMIC DNA]</scope>
    <source>
        <strain evidence="11 12">VKM Ac-2570</strain>
    </source>
</reference>
<dbReference type="InterPro" id="IPR023828">
    <property type="entry name" value="Peptidase_S8_Ser-AS"/>
</dbReference>
<dbReference type="PROSITE" id="PS51257">
    <property type="entry name" value="PROKAR_LIPOPROTEIN"/>
    <property type="match status" value="1"/>
</dbReference>
<keyword evidence="12" id="KW-1185">Reference proteome</keyword>
<dbReference type="SUPFAM" id="SSF52743">
    <property type="entry name" value="Subtilisin-like"/>
    <property type="match status" value="1"/>
</dbReference>
<dbReference type="EMBL" id="SODF01000003">
    <property type="protein sequence ID" value="TDW15590.1"/>
    <property type="molecule type" value="Genomic_DNA"/>
</dbReference>
<proteinExistence type="inferred from homology"/>
<dbReference type="InterPro" id="IPR023827">
    <property type="entry name" value="Peptidase_S8_Asp-AS"/>
</dbReference>
<evidence type="ECO:0000313" key="11">
    <source>
        <dbReference type="EMBL" id="TDW15590.1"/>
    </source>
</evidence>
<evidence type="ECO:0000259" key="10">
    <source>
        <dbReference type="Pfam" id="PF00082"/>
    </source>
</evidence>
<dbReference type="GO" id="GO:0006508">
    <property type="term" value="P:proteolysis"/>
    <property type="evidence" value="ECO:0007669"/>
    <property type="project" value="UniProtKB-KW"/>
</dbReference>
<gene>
    <name evidence="11" type="ORF">EV650_7078</name>
</gene>
<organism evidence="11 12">
    <name type="scientific">Kribbella kalugense</name>
    <dbReference type="NCBI Taxonomy" id="2512221"/>
    <lineage>
        <taxon>Bacteria</taxon>
        <taxon>Bacillati</taxon>
        <taxon>Actinomycetota</taxon>
        <taxon>Actinomycetes</taxon>
        <taxon>Propionibacteriales</taxon>
        <taxon>Kribbellaceae</taxon>
        <taxon>Kribbella</taxon>
    </lineage>
</organism>
<keyword evidence="3 6" id="KW-0378">Hydrolase</keyword>
<dbReference type="InterPro" id="IPR036852">
    <property type="entry name" value="Peptidase_S8/S53_dom_sf"/>
</dbReference>
<evidence type="ECO:0000256" key="6">
    <source>
        <dbReference type="PROSITE-ProRule" id="PRU01240"/>
    </source>
</evidence>
<feature type="region of interest" description="Disordered" evidence="8">
    <location>
        <begin position="776"/>
        <end position="800"/>
    </location>
</feature>
<dbReference type="Gene3D" id="3.30.70.80">
    <property type="entry name" value="Peptidase S8 propeptide/proteinase inhibitor I9"/>
    <property type="match status" value="1"/>
</dbReference>
<dbReference type="InterPro" id="IPR050131">
    <property type="entry name" value="Peptidase_S8_subtilisin-like"/>
</dbReference>
<evidence type="ECO:0000256" key="2">
    <source>
        <dbReference type="ARBA" id="ARBA00022670"/>
    </source>
</evidence>
<dbReference type="InterPro" id="IPR037045">
    <property type="entry name" value="S8pro/Inhibitor_I9_sf"/>
</dbReference>
<dbReference type="PROSITE" id="PS00138">
    <property type="entry name" value="SUBTILASE_SER"/>
    <property type="match status" value="1"/>
</dbReference>
<evidence type="ECO:0000256" key="7">
    <source>
        <dbReference type="RuleBase" id="RU003355"/>
    </source>
</evidence>
<dbReference type="InterPro" id="IPR015500">
    <property type="entry name" value="Peptidase_S8_subtilisin-rel"/>
</dbReference>
<dbReference type="CDD" id="cd07474">
    <property type="entry name" value="Peptidases_S8_subtilisin_Vpr-like"/>
    <property type="match status" value="1"/>
</dbReference>
<dbReference type="PROSITE" id="PS51892">
    <property type="entry name" value="SUBTILASE"/>
    <property type="match status" value="1"/>
</dbReference>
<accession>A0A4R7ZKF3</accession>
<sequence length="1364" mass="136794">MHFTARTTNLAGAVTAGCLAVTLLAAAGAPATAAPSAGEAGSRDVIIVFDAAPAATGVDLAKAAGAQAASGKHQAVRTGQDGVLAGARAAGLQVAVHKRFGTVLNAVAATVPTTEVSTLENLPGVARVVPDLPVHAMASDAVRMAKAATTSSAAASDGAGAGVTVAIVDTGVDYSHPDLGGGFGAGHKVVGGYDFVNGDSDPMDDNGHGTHVAGIIAAKAARPGGVTGAAPGADIAAYKALDASGSGTSSDIVAAIDAAVDPAGAHPADVINLSIGVDGGSGDDPVTEAAQAAADAGVIVVASAGNAGPAASSVASPAVAPGVIAVGATEGNRRVGSARMGNEPLQTFETPLSAGAPAKPATGRLVDVGYASAEELTAAGDLHGKVALMNGFAGPTAEYAGYMDREAIQRIQDAGAVAVLIGQPSSGGVSISAVPEPGHISADDSLRMKSLVVLGMDDTQYAELATAAGRAITIVGKDVSGQLAPFSARGPVNDGTFRLKPDVSAPGVDVVSTVPTALDPSGYAAMSGTSMASPAVAGAAAVMRQHYPNKPAAEIRSALIGASDPLPDVPPTTDGAGRMDLATALRSPLETSPTSLSFGLADLDGKAISASKPIRLHNTGKGRLVVHLDAKGVKLRPATVSLAAGESRTVKVTVTADVPTKNTDIQGDLIASFSGGAVTVPYFLAARPMGVYVTLGSVPSLDVVAPQPFQGTPRANLTGPDGKTKAVALQSRGTAWAGASLAGLVTAPGRYHVTSAGTTAAGVNLIGSTSFEIQGSPSTSSWSATGPNSQGGEVTPSPQGDVAVATVPGSTLPWVSTDAGKTWTPRPGAPLSASLGDGYVTFDRKESKRFWFAVNECVGGCGTIVRTDDQGVTWKPQHLDNAQILGLFTMPDGAVVAVTPTSLLSSTDNGTTWSTHSAGISGDVQYAAVLGDNLYVTDGQKIWSMPMSGGAPGAATLSYSSTTTVFVTSLSAGDGVIAANVWLQGAVASTDGTTWKTVHAGTFHESVHASGTSIYATDNGTGYLSDDRGATWREVQTPNPNGVVTDFDVWAAGDTIANSAGVYRLGDDGFHRIGLSAATVNDLLAVGDRMLAATESGVYGSPVDSINQEWGAGEGEGMVGAGTRYLASSHDVLWRLGADAFGGSLVDRSDDGGTTWTRKSTTDNLPTALWADPDDAAHVVAGFARQTDGATGIRVTKDGGQTWKNIYTSFYVEAIGTDDAGRLLLGGPGGLFRSTDGGATSTKILDGRVSAIRRTGRYLIAAGDAISVSTKNGRWTTADLGGVPTSIGDVVVTGKAWYAAGADTFSGVPVAGRGVLESTDHGRSWHSIGAGLPTTDARALAVSSDGRWLYTGLGSAGTYRIRIR</sequence>
<dbReference type="GO" id="GO:0004252">
    <property type="term" value="F:serine-type endopeptidase activity"/>
    <property type="evidence" value="ECO:0007669"/>
    <property type="project" value="UniProtKB-UniRule"/>
</dbReference>
<dbReference type="RefSeq" id="WP_202875194.1">
    <property type="nucleotide sequence ID" value="NZ_SODF01000003.1"/>
</dbReference>
<evidence type="ECO:0000256" key="1">
    <source>
        <dbReference type="ARBA" id="ARBA00011073"/>
    </source>
</evidence>
<evidence type="ECO:0000313" key="12">
    <source>
        <dbReference type="Proteomes" id="UP000295447"/>
    </source>
</evidence>
<comment type="similarity">
    <text evidence="1 6 7">Belongs to the peptidase S8 family.</text>
</comment>
<dbReference type="PRINTS" id="PR00723">
    <property type="entry name" value="SUBTILISIN"/>
</dbReference>
<dbReference type="PROSITE" id="PS00137">
    <property type="entry name" value="SUBTILASE_HIS"/>
    <property type="match status" value="1"/>
</dbReference>
<evidence type="ECO:0000256" key="8">
    <source>
        <dbReference type="SAM" id="MobiDB-lite"/>
    </source>
</evidence>
<dbReference type="InterPro" id="IPR022398">
    <property type="entry name" value="Peptidase_S8_His-AS"/>
</dbReference>
<dbReference type="PROSITE" id="PS00136">
    <property type="entry name" value="SUBTILASE_ASP"/>
    <property type="match status" value="1"/>
</dbReference>
<comment type="caution">
    <text evidence="11">The sequence shown here is derived from an EMBL/GenBank/DDBJ whole genome shotgun (WGS) entry which is preliminary data.</text>
</comment>
<feature type="active site" description="Charge relay system" evidence="5 6">
    <location>
        <position position="208"/>
    </location>
</feature>
<dbReference type="Gene3D" id="2.130.10.10">
    <property type="entry name" value="YVTN repeat-like/Quinoprotein amine dehydrogenase"/>
    <property type="match status" value="2"/>
</dbReference>
<dbReference type="CDD" id="cd15482">
    <property type="entry name" value="Sialidase_non-viral"/>
    <property type="match status" value="2"/>
</dbReference>
<keyword evidence="9" id="KW-0732">Signal</keyword>
<protein>
    <submittedName>
        <fullName evidence="11">Subtilase family protein</fullName>
    </submittedName>
</protein>
<keyword evidence="4 6" id="KW-0720">Serine protease</keyword>
<dbReference type="Gene3D" id="3.40.50.200">
    <property type="entry name" value="Peptidase S8/S53 domain"/>
    <property type="match status" value="2"/>
</dbReference>
<feature type="signal peptide" evidence="9">
    <location>
        <begin position="1"/>
        <end position="33"/>
    </location>
</feature>
<dbReference type="InterPro" id="IPR034213">
    <property type="entry name" value="S8_Vpr-like"/>
</dbReference>
<evidence type="ECO:0000256" key="5">
    <source>
        <dbReference type="PIRSR" id="PIRSR615500-1"/>
    </source>
</evidence>
<dbReference type="Proteomes" id="UP000295447">
    <property type="component" value="Unassembled WGS sequence"/>
</dbReference>
<feature type="active site" description="Charge relay system" evidence="5 6">
    <location>
        <position position="169"/>
    </location>
</feature>
<feature type="compositionally biased region" description="Polar residues" evidence="8">
    <location>
        <begin position="776"/>
        <end position="798"/>
    </location>
</feature>
<dbReference type="InterPro" id="IPR000209">
    <property type="entry name" value="Peptidase_S8/S53_dom"/>
</dbReference>
<dbReference type="SUPFAM" id="SSF110296">
    <property type="entry name" value="Oligoxyloglucan reducing end-specific cellobiohydrolase"/>
    <property type="match status" value="1"/>
</dbReference>
<dbReference type="InterPro" id="IPR036278">
    <property type="entry name" value="Sialidase_sf"/>
</dbReference>
<dbReference type="InterPro" id="IPR015943">
    <property type="entry name" value="WD40/YVTN_repeat-like_dom_sf"/>
</dbReference>
<feature type="domain" description="Peptidase S8/S53" evidence="10">
    <location>
        <begin position="160"/>
        <end position="563"/>
    </location>
</feature>
<name>A0A4R7ZKF3_9ACTN</name>
<dbReference type="PANTHER" id="PTHR43806">
    <property type="entry name" value="PEPTIDASE S8"/>
    <property type="match status" value="1"/>
</dbReference>
<dbReference type="Pfam" id="PF00082">
    <property type="entry name" value="Peptidase_S8"/>
    <property type="match status" value="1"/>
</dbReference>
<keyword evidence="2 6" id="KW-0645">Protease</keyword>
<feature type="active site" description="Charge relay system" evidence="5 6">
    <location>
        <position position="530"/>
    </location>
</feature>
<feature type="chain" id="PRO_5020913459" evidence="9">
    <location>
        <begin position="34"/>
        <end position="1364"/>
    </location>
</feature>
<dbReference type="PANTHER" id="PTHR43806:SF11">
    <property type="entry name" value="CEREVISIN-RELATED"/>
    <property type="match status" value="1"/>
</dbReference>